<keyword evidence="2" id="KW-1185">Reference proteome</keyword>
<dbReference type="Gene3D" id="1.10.600.10">
    <property type="entry name" value="Farnesyl Diphosphate Synthase"/>
    <property type="match status" value="1"/>
</dbReference>
<gene>
    <name evidence="1" type="ORF">BO72DRAFT_495315</name>
</gene>
<dbReference type="AlphaFoldDB" id="A0A8G1RT10"/>
<name>A0A8G1RT10_9EURO</name>
<dbReference type="GeneID" id="63865871"/>
<dbReference type="OrthoDB" id="1731983at2759"/>
<reference evidence="1 2" key="1">
    <citation type="submission" date="2018-02" db="EMBL/GenBank/DDBJ databases">
        <title>The genomes of Aspergillus section Nigri reveals drivers in fungal speciation.</title>
        <authorList>
            <consortium name="DOE Joint Genome Institute"/>
            <person name="Vesth T.C."/>
            <person name="Nybo J."/>
            <person name="Theobald S."/>
            <person name="Brandl J."/>
            <person name="Frisvad J.C."/>
            <person name="Nielsen K.F."/>
            <person name="Lyhne E.K."/>
            <person name="Kogle M.E."/>
            <person name="Kuo A."/>
            <person name="Riley R."/>
            <person name="Clum A."/>
            <person name="Nolan M."/>
            <person name="Lipzen A."/>
            <person name="Salamov A."/>
            <person name="Henrissat B."/>
            <person name="Wiebenga A."/>
            <person name="De vries R.P."/>
            <person name="Grigoriev I.V."/>
            <person name="Mortensen U.H."/>
            <person name="Andersen M.R."/>
            <person name="Baker S.E."/>
        </authorList>
    </citation>
    <scope>NUCLEOTIDE SEQUENCE [LARGE SCALE GENOMIC DNA]</scope>
    <source>
        <strain evidence="1 2">CBS 313.89</strain>
    </source>
</reference>
<evidence type="ECO:0000313" key="2">
    <source>
        <dbReference type="Proteomes" id="UP000249789"/>
    </source>
</evidence>
<sequence length="135" mass="15324">MAIWGILGRRIEHKELNALMDKIKHVVGLQNDLIGLEKDIRSGECMNSVLILARSGQVGDVVNEQKTILARAQRVYEMHNQLVIEAVEIAQNFLSRPIIDMTSEEKVAAMETILLVAQHHLHWSTSARRYDVVDQ</sequence>
<dbReference type="EMBL" id="KZ824638">
    <property type="protein sequence ID" value="RAK78162.1"/>
    <property type="molecule type" value="Genomic_DNA"/>
</dbReference>
<proteinExistence type="predicted"/>
<dbReference type="SUPFAM" id="SSF48576">
    <property type="entry name" value="Terpenoid synthases"/>
    <property type="match status" value="1"/>
</dbReference>
<protein>
    <recommendedName>
        <fullName evidence="3">Terpenoid synthase</fullName>
    </recommendedName>
</protein>
<evidence type="ECO:0000313" key="1">
    <source>
        <dbReference type="EMBL" id="RAK78162.1"/>
    </source>
</evidence>
<evidence type="ECO:0008006" key="3">
    <source>
        <dbReference type="Google" id="ProtNLM"/>
    </source>
</evidence>
<accession>A0A8G1RT10</accession>
<organism evidence="1 2">
    <name type="scientific">Aspergillus fijiensis CBS 313.89</name>
    <dbReference type="NCBI Taxonomy" id="1448319"/>
    <lineage>
        <taxon>Eukaryota</taxon>
        <taxon>Fungi</taxon>
        <taxon>Dikarya</taxon>
        <taxon>Ascomycota</taxon>
        <taxon>Pezizomycotina</taxon>
        <taxon>Eurotiomycetes</taxon>
        <taxon>Eurotiomycetidae</taxon>
        <taxon>Eurotiales</taxon>
        <taxon>Aspergillaceae</taxon>
        <taxon>Aspergillus</taxon>
    </lineage>
</organism>
<dbReference type="RefSeq" id="XP_040802172.1">
    <property type="nucleotide sequence ID" value="XM_040948538.1"/>
</dbReference>
<dbReference type="VEuPathDB" id="FungiDB:BO72DRAFT_495315"/>
<dbReference type="Proteomes" id="UP000249789">
    <property type="component" value="Unassembled WGS sequence"/>
</dbReference>
<dbReference type="InterPro" id="IPR008949">
    <property type="entry name" value="Isoprenoid_synthase_dom_sf"/>
</dbReference>